<dbReference type="GO" id="GO:0048367">
    <property type="term" value="P:shoot system development"/>
    <property type="evidence" value="ECO:0007669"/>
    <property type="project" value="InterPro"/>
</dbReference>
<evidence type="ECO:0008006" key="3">
    <source>
        <dbReference type="Google" id="ProtNLM"/>
    </source>
</evidence>
<protein>
    <recommendedName>
        <fullName evidence="3">DUF241 domain-containing protein</fullName>
    </recommendedName>
</protein>
<dbReference type="EMBL" id="NKXS01001282">
    <property type="protein sequence ID" value="PIN19422.1"/>
    <property type="molecule type" value="Genomic_DNA"/>
</dbReference>
<dbReference type="PANTHER" id="PTHR33070:SF120">
    <property type="entry name" value="EXPRESSED PROTEIN"/>
    <property type="match status" value="1"/>
</dbReference>
<dbReference type="Pfam" id="PF03087">
    <property type="entry name" value="BPS1"/>
    <property type="match status" value="1"/>
</dbReference>
<dbReference type="GO" id="GO:0048364">
    <property type="term" value="P:root development"/>
    <property type="evidence" value="ECO:0007669"/>
    <property type="project" value="InterPro"/>
</dbReference>
<dbReference type="Proteomes" id="UP000231279">
    <property type="component" value="Unassembled WGS sequence"/>
</dbReference>
<dbReference type="InterPro" id="IPR004320">
    <property type="entry name" value="BPS1_pln"/>
</dbReference>
<proteinExistence type="predicted"/>
<dbReference type="STRING" id="429701.A0A2G9HPG7"/>
<gene>
    <name evidence="1" type="ORF">CDL12_07900</name>
</gene>
<dbReference type="AlphaFoldDB" id="A0A2G9HPG7"/>
<sequence>MAVSQIQFRSTSLPSRLHPINSSEFEAELQKLKSLQISCVSKAVPELTQPQSTHHLDGKSIENVLESSIELLDSCNAIRELKMNKIIVKSLKTLKDLEHKNGSNLEDESLIRVLTEVRGLTIGIFKSILVFLSWSTAYKPCGWNLVSKLMVTKSVEQSVLTEVGFVDYALNTLRRSDSKVVDLQMVQKSLGDLHVCMEGIEARLERLFRQLIQSRVTLLNILADH</sequence>
<dbReference type="PANTHER" id="PTHR33070">
    <property type="entry name" value="OS06G0725500 PROTEIN"/>
    <property type="match status" value="1"/>
</dbReference>
<name>A0A2G9HPG7_9LAMI</name>
<comment type="caution">
    <text evidence="1">The sequence shown here is derived from an EMBL/GenBank/DDBJ whole genome shotgun (WGS) entry which is preliminary data.</text>
</comment>
<accession>A0A2G9HPG7</accession>
<reference evidence="2" key="1">
    <citation type="journal article" date="2018" name="Gigascience">
        <title>Genome assembly of the Pink Ipe (Handroanthus impetiginosus, Bignoniaceae), a highly valued, ecologically keystone Neotropical timber forest tree.</title>
        <authorList>
            <person name="Silva-Junior O.B."/>
            <person name="Grattapaglia D."/>
            <person name="Novaes E."/>
            <person name="Collevatti R.G."/>
        </authorList>
    </citation>
    <scope>NUCLEOTIDE SEQUENCE [LARGE SCALE GENOMIC DNA]</scope>
    <source>
        <strain evidence="2">cv. UFG-1</strain>
    </source>
</reference>
<organism evidence="1 2">
    <name type="scientific">Handroanthus impetiginosus</name>
    <dbReference type="NCBI Taxonomy" id="429701"/>
    <lineage>
        <taxon>Eukaryota</taxon>
        <taxon>Viridiplantae</taxon>
        <taxon>Streptophyta</taxon>
        <taxon>Embryophyta</taxon>
        <taxon>Tracheophyta</taxon>
        <taxon>Spermatophyta</taxon>
        <taxon>Magnoliopsida</taxon>
        <taxon>eudicotyledons</taxon>
        <taxon>Gunneridae</taxon>
        <taxon>Pentapetalae</taxon>
        <taxon>asterids</taxon>
        <taxon>lamiids</taxon>
        <taxon>Lamiales</taxon>
        <taxon>Bignoniaceae</taxon>
        <taxon>Crescentiina</taxon>
        <taxon>Tabebuia alliance</taxon>
        <taxon>Handroanthus</taxon>
    </lineage>
</organism>
<evidence type="ECO:0000313" key="2">
    <source>
        <dbReference type="Proteomes" id="UP000231279"/>
    </source>
</evidence>
<dbReference type="OrthoDB" id="1701699at2759"/>
<evidence type="ECO:0000313" key="1">
    <source>
        <dbReference type="EMBL" id="PIN19422.1"/>
    </source>
</evidence>
<keyword evidence="2" id="KW-1185">Reference proteome</keyword>